<proteinExistence type="predicted"/>
<reference evidence="1" key="1">
    <citation type="submission" date="2023-08" db="EMBL/GenBank/DDBJ databases">
        <title>Methanolobus mangrovi sp. nov. and Methanolobus sediminis sp. nov, two novel methylotrophic methanogens isolated from mangrove sediments in China.</title>
        <authorList>
            <person name="Zhou J."/>
        </authorList>
    </citation>
    <scope>NUCLEOTIDE SEQUENCE</scope>
    <source>
        <strain evidence="1">FTZ2</strain>
    </source>
</reference>
<evidence type="ECO:0000313" key="2">
    <source>
        <dbReference type="Proteomes" id="UP001183006"/>
    </source>
</evidence>
<dbReference type="GeneID" id="84228670"/>
<dbReference type="RefSeq" id="WP_309308331.1">
    <property type="nucleotide sequence ID" value="NZ_CP133594.1"/>
</dbReference>
<organism evidence="1 2">
    <name type="scientific">Methanolobus mangrovi</name>
    <dbReference type="NCBI Taxonomy" id="3072977"/>
    <lineage>
        <taxon>Archaea</taxon>
        <taxon>Methanobacteriati</taxon>
        <taxon>Methanobacteriota</taxon>
        <taxon>Stenosarchaea group</taxon>
        <taxon>Methanomicrobia</taxon>
        <taxon>Methanosarcinales</taxon>
        <taxon>Methanosarcinaceae</taxon>
        <taxon>Methanolobus</taxon>
    </lineage>
</organism>
<dbReference type="EMBL" id="CP133594">
    <property type="protein sequence ID" value="WMW22421.1"/>
    <property type="molecule type" value="Genomic_DNA"/>
</dbReference>
<keyword evidence="2" id="KW-1185">Reference proteome</keyword>
<evidence type="ECO:0008006" key="3">
    <source>
        <dbReference type="Google" id="ProtNLM"/>
    </source>
</evidence>
<protein>
    <recommendedName>
        <fullName evidence="3">DUF1616 domain-containing protein</fullName>
    </recommendedName>
</protein>
<gene>
    <name evidence="1" type="ORF">RE476_00975</name>
</gene>
<dbReference type="Proteomes" id="UP001183006">
    <property type="component" value="Chromosome"/>
</dbReference>
<name>A0AA51UIP4_9EURY</name>
<dbReference type="AlphaFoldDB" id="A0AA51UIP4"/>
<sequence length="177" mass="20360">MPLKDRDIAILTLLVAIGGLMFTVSSSSSDLEHFTFTPPNEINQYSKNSFNFKVHNYGDDSGSYILQASSEEFLVKIDSALHPEYSHDSSIKSNIDADDDDEEVWRVDVIANKTNLPNNASFKFTYYDTSPPIFKKEDTWLFLYEIDDSQRNLKYNFVNMTYDSKTFIMLGNLKFDI</sequence>
<accession>A0AA51UIP4</accession>
<evidence type="ECO:0000313" key="1">
    <source>
        <dbReference type="EMBL" id="WMW22421.1"/>
    </source>
</evidence>
<dbReference type="KEGG" id="mmav:RE476_00975"/>